<dbReference type="GO" id="GO:0060320">
    <property type="term" value="P:rejection of self pollen"/>
    <property type="evidence" value="ECO:0007669"/>
    <property type="project" value="UniProtKB-KW"/>
</dbReference>
<reference evidence="7 8" key="1">
    <citation type="journal article" date="2018" name="Nat. Genet.">
        <title>The Rosa genome provides new insights in the design of modern roses.</title>
        <authorList>
            <person name="Bendahmane M."/>
        </authorList>
    </citation>
    <scope>NUCLEOTIDE SEQUENCE [LARGE SCALE GENOMIC DNA]</scope>
    <source>
        <strain evidence="8">cv. Old Blush</strain>
    </source>
</reference>
<evidence type="ECO:0000256" key="6">
    <source>
        <dbReference type="RuleBase" id="RU367044"/>
    </source>
</evidence>
<protein>
    <recommendedName>
        <fullName evidence="6">S-protein homolog</fullName>
    </recommendedName>
</protein>
<evidence type="ECO:0000313" key="7">
    <source>
        <dbReference type="EMBL" id="PRQ36954.1"/>
    </source>
</evidence>
<keyword evidence="8" id="KW-1185">Reference proteome</keyword>
<dbReference type="Proteomes" id="UP000238479">
    <property type="component" value="Chromosome 4"/>
</dbReference>
<keyword evidence="5 6" id="KW-0732">Signal</keyword>
<evidence type="ECO:0000256" key="5">
    <source>
        <dbReference type="ARBA" id="ARBA00022729"/>
    </source>
</evidence>
<evidence type="ECO:0000256" key="2">
    <source>
        <dbReference type="ARBA" id="ARBA00005581"/>
    </source>
</evidence>
<evidence type="ECO:0000256" key="3">
    <source>
        <dbReference type="ARBA" id="ARBA00022471"/>
    </source>
</evidence>
<feature type="chain" id="PRO_5025094416" description="S-protein homolog" evidence="6">
    <location>
        <begin position="19"/>
        <end position="132"/>
    </location>
</feature>
<dbReference type="PANTHER" id="PTHR31232">
    <property type="match status" value="1"/>
</dbReference>
<dbReference type="GO" id="GO:0005576">
    <property type="term" value="C:extracellular region"/>
    <property type="evidence" value="ECO:0007669"/>
    <property type="project" value="UniProtKB-SubCell"/>
</dbReference>
<proteinExistence type="inferred from homology"/>
<feature type="signal peptide" evidence="6">
    <location>
        <begin position="1"/>
        <end position="18"/>
    </location>
</feature>
<dbReference type="Pfam" id="PF05938">
    <property type="entry name" value="Self-incomp_S1"/>
    <property type="match status" value="1"/>
</dbReference>
<dbReference type="EMBL" id="PDCK01000042">
    <property type="protein sequence ID" value="PRQ36954.1"/>
    <property type="molecule type" value="Genomic_DNA"/>
</dbReference>
<comment type="caution">
    <text evidence="7">The sequence shown here is derived from an EMBL/GenBank/DDBJ whole genome shotgun (WGS) entry which is preliminary data.</text>
</comment>
<dbReference type="Gramene" id="PRQ36954">
    <property type="protein sequence ID" value="PRQ36954"/>
    <property type="gene ID" value="RchiOBHm_Chr4g0397211"/>
</dbReference>
<evidence type="ECO:0000256" key="1">
    <source>
        <dbReference type="ARBA" id="ARBA00004613"/>
    </source>
</evidence>
<accession>A0A2P6QRZ9</accession>
<evidence type="ECO:0000313" key="8">
    <source>
        <dbReference type="Proteomes" id="UP000238479"/>
    </source>
</evidence>
<comment type="similarity">
    <text evidence="2 6">Belongs to the plant self-incompatibility (S1) protein family.</text>
</comment>
<organism evidence="7 8">
    <name type="scientific">Rosa chinensis</name>
    <name type="common">China rose</name>
    <dbReference type="NCBI Taxonomy" id="74649"/>
    <lineage>
        <taxon>Eukaryota</taxon>
        <taxon>Viridiplantae</taxon>
        <taxon>Streptophyta</taxon>
        <taxon>Embryophyta</taxon>
        <taxon>Tracheophyta</taxon>
        <taxon>Spermatophyta</taxon>
        <taxon>Magnoliopsida</taxon>
        <taxon>eudicotyledons</taxon>
        <taxon>Gunneridae</taxon>
        <taxon>Pentapetalae</taxon>
        <taxon>rosids</taxon>
        <taxon>fabids</taxon>
        <taxon>Rosales</taxon>
        <taxon>Rosaceae</taxon>
        <taxon>Rosoideae</taxon>
        <taxon>Rosoideae incertae sedis</taxon>
        <taxon>Rosa</taxon>
    </lineage>
</organism>
<dbReference type="PANTHER" id="PTHR31232:SF43">
    <property type="entry name" value="S-PROTEIN HOMOLOG 29-RELATED"/>
    <property type="match status" value="1"/>
</dbReference>
<keyword evidence="3 6" id="KW-0713">Self-incompatibility</keyword>
<name>A0A2P6QRZ9_ROSCH</name>
<gene>
    <name evidence="7" type="ORF">RchiOBHm_Chr4g0397211</name>
</gene>
<sequence>MNQILILLFILLLTKTEAAWNSRHVEIINDLGLKTDLTIHCKSKDDDLGVHLLRFQESFWINFKLNILGGTLFFCSFQWPGNFHHLDVYNQERDNVPPKKCRTCSYKIRSDGGHRFNQEFQDFTDFFPWNKE</sequence>
<evidence type="ECO:0000256" key="4">
    <source>
        <dbReference type="ARBA" id="ARBA00022525"/>
    </source>
</evidence>
<dbReference type="AlphaFoldDB" id="A0A2P6QRZ9"/>
<comment type="subcellular location">
    <subcellularLocation>
        <location evidence="1 6">Secreted</location>
    </subcellularLocation>
</comment>
<dbReference type="InterPro" id="IPR010264">
    <property type="entry name" value="Self-incomp_S1"/>
</dbReference>
<keyword evidence="4 6" id="KW-0964">Secreted</keyword>
<dbReference type="OMA" id="PRCHREC"/>